<comment type="caution">
    <text evidence="4">The sequence shown here is derived from an EMBL/GenBank/DDBJ whole genome shotgun (WGS) entry which is preliminary data.</text>
</comment>
<dbReference type="Proteomes" id="UP000433652">
    <property type="component" value="Unassembled WGS sequence"/>
</dbReference>
<sequence>MNGRAMDVRTSTSRRHRRAQRLMLGCAVLGSLCYETGAAAQEPNHLVLQVGEPEGFDNLTDTQVMLVDVYFGGVRRGETQVRATPGTVNLIDAASAVSLLPGVKDSAVVTAALASGDLSTNAHLACRKSSDPAACGRLSPEVAGVIFDRERFRLDVFVNPRLLAVDEQIGHSYLPVPDGTLAVVNAFGGVISGETAGGTYYNLQDSLIAGFGDKRLRADLTYANDLGFGAERLALEWDRPDLRFSGGALWAPGSEIAGRAKLIGLGVESQIDTQLDRDQLLGSPLVVFLDRRARVDLIRDGRVMTSAIYEAGNQQVDTSGLPDGAYEIVLRIDEPGRPAREERRFFSKNRRVPSVGRTDFYAFGGLRIDDFGSGSLEPSQNPYFQGGISRRLSEHWAVGGSVEASDFGASGEFGATLVTSFALVHGAAIADLDGGYGGLLQIASAGSTRLNFNFDLRHIEANDSAAPLNGSFGSAFAGSYTQAGGIVSYNLAGLRLLGTFHYRDSAGQEASYSIGPAFEWDVLRTGPLTFTLRGDLTATERGEAGFAGISLRLLGKRGSVTALGGGRSSNMPDDTLGQGAVGALAAAWSPQLVGGELALGVGYDHQPEQDTTVLSGDFRHRLGSLAGDLSRTDGPDSAVTQYAVGVQTTLTAGGGTIEVAGRTSSESMVVAQVKGARPGDSFDVVVNEQVTGRIEGSRVFTLALPAYRAYDVRIRPTGVRLLSYDSSARKISLYPGTVARLEWVASPIVIKFGRLVDPRGAPLGHVTISGKGIWSETDEDGNFQFEAPDDAELRVTLRDGSTFDLPLALTAPRNGIARLGAVECCTRNEKMLGSLDTTRLPHNGEAR</sequence>
<dbReference type="InterPro" id="IPR031917">
    <property type="entry name" value="Pilus_assem_C"/>
</dbReference>
<reference evidence="4 5" key="1">
    <citation type="submission" date="2019-12" db="EMBL/GenBank/DDBJ databases">
        <title>Genomic-based taxomic classification of the family Erythrobacteraceae.</title>
        <authorList>
            <person name="Xu L."/>
        </authorList>
    </citation>
    <scope>NUCLEOTIDE SEQUENCE [LARGE SCALE GENOMIC DNA]</scope>
    <source>
        <strain evidence="4 5">MCCC 1K01500</strain>
    </source>
</reference>
<dbReference type="AlphaFoldDB" id="A0A6I4SYV9"/>
<keyword evidence="5" id="KW-1185">Reference proteome</keyword>
<evidence type="ECO:0008006" key="6">
    <source>
        <dbReference type="Google" id="ProtNLM"/>
    </source>
</evidence>
<dbReference type="InterPro" id="IPR032636">
    <property type="entry name" value="Pilus_assem_E-set-like_dom"/>
</dbReference>
<gene>
    <name evidence="4" type="ORF">GRI89_17100</name>
</gene>
<proteinExistence type="predicted"/>
<evidence type="ECO:0000259" key="3">
    <source>
        <dbReference type="Pfam" id="PF16967"/>
    </source>
</evidence>
<feature type="domain" description="Pilus assembly protein C-terminal" evidence="2">
    <location>
        <begin position="733"/>
        <end position="824"/>
    </location>
</feature>
<organism evidence="4 5">
    <name type="scientific">Croceibacterium salegens</name>
    <dbReference type="NCBI Taxonomy" id="1737568"/>
    <lineage>
        <taxon>Bacteria</taxon>
        <taxon>Pseudomonadati</taxon>
        <taxon>Pseudomonadota</taxon>
        <taxon>Alphaproteobacteria</taxon>
        <taxon>Sphingomonadales</taxon>
        <taxon>Erythrobacteraceae</taxon>
        <taxon>Croceibacterium</taxon>
    </lineage>
</organism>
<feature type="domain" description="Pilus assembly protein E-set like" evidence="3">
    <location>
        <begin position="283"/>
        <end position="348"/>
    </location>
</feature>
<evidence type="ECO:0000313" key="5">
    <source>
        <dbReference type="Proteomes" id="UP000433652"/>
    </source>
</evidence>
<dbReference type="EMBL" id="WTYM01000059">
    <property type="protein sequence ID" value="MXO61264.1"/>
    <property type="molecule type" value="Genomic_DNA"/>
</dbReference>
<name>A0A6I4SYV9_9SPHN</name>
<evidence type="ECO:0000259" key="2">
    <source>
        <dbReference type="Pfam" id="PF15976"/>
    </source>
</evidence>
<dbReference type="Pfam" id="PF16967">
    <property type="entry name" value="TcfC"/>
    <property type="match status" value="1"/>
</dbReference>
<evidence type="ECO:0000313" key="4">
    <source>
        <dbReference type="EMBL" id="MXO61264.1"/>
    </source>
</evidence>
<dbReference type="Pfam" id="PF15976">
    <property type="entry name" value="CooC_C"/>
    <property type="match status" value="1"/>
</dbReference>
<evidence type="ECO:0000256" key="1">
    <source>
        <dbReference type="ARBA" id="ARBA00022729"/>
    </source>
</evidence>
<keyword evidence="1" id="KW-0732">Signal</keyword>
<accession>A0A6I4SYV9</accession>
<protein>
    <recommendedName>
        <fullName evidence="6">Outer membrane usher protein FimD/PapC</fullName>
    </recommendedName>
</protein>